<dbReference type="Pfam" id="PF01827">
    <property type="entry name" value="FTH"/>
    <property type="match status" value="1"/>
</dbReference>
<dbReference type="InterPro" id="IPR002900">
    <property type="entry name" value="DUF38/FTH_CAE_spp"/>
</dbReference>
<proteinExistence type="predicted"/>
<dbReference type="OrthoDB" id="5909092at2759"/>
<evidence type="ECO:0000313" key="3">
    <source>
        <dbReference type="EMBL" id="EFP10480.1"/>
    </source>
</evidence>
<gene>
    <name evidence="3" type="ORF">CRE_22935</name>
</gene>
<evidence type="ECO:0000256" key="1">
    <source>
        <dbReference type="SAM" id="MobiDB-lite"/>
    </source>
</evidence>
<sequence>MSIVFNNDEVEVKPEATLAQIFNVPDFVGKYLDIDTRFCLRATCTTIREIINEKPLHIDHLNYNSNGNAILISTNGTLKVSYQIIEEGLRVRYWDRMRLINAISKEEKVEIIQRDLKSILGSEKLRIGTFEIENNHISGVYDEKPPIGLRALRNTMSQVPNKLKIINLEYWAVELDEVFIVALKRIDLENFKCLKLTVAPFFNNCTPIWKDLYDLEEWKRLKSLKVYNWQLDVLDILRFFTHVENAHFEINSFYNTSDFTSFVMELKDKLLQSPNLKQFKIHANKKMLDSDFEEINASLQQYNTNNAPYSCWISFPYPDSDKKLELLVEKKMLWFKGPCNVEGEGGEECEDVEEEKEEAAEEGEDEDEEVPWI</sequence>
<feature type="compositionally biased region" description="Acidic residues" evidence="1">
    <location>
        <begin position="344"/>
        <end position="373"/>
    </location>
</feature>
<accession>E3MW66</accession>
<reference evidence="3" key="1">
    <citation type="submission" date="2007-07" db="EMBL/GenBank/DDBJ databases">
        <title>PCAP assembly of the Caenorhabditis remanei genome.</title>
        <authorList>
            <consortium name="The Caenorhabditis remanei Sequencing Consortium"/>
            <person name="Wilson R.K."/>
        </authorList>
    </citation>
    <scope>NUCLEOTIDE SEQUENCE [LARGE SCALE GENOMIC DNA]</scope>
    <source>
        <strain evidence="3">PB4641</strain>
    </source>
</reference>
<dbReference type="eggNOG" id="ENOG502R2IF">
    <property type="taxonomic scope" value="Eukaryota"/>
</dbReference>
<feature type="domain" description="DUF38" evidence="2">
    <location>
        <begin position="155"/>
        <end position="288"/>
    </location>
</feature>
<dbReference type="InParanoid" id="E3MW66"/>
<evidence type="ECO:0000259" key="2">
    <source>
        <dbReference type="Pfam" id="PF01827"/>
    </source>
</evidence>
<organism evidence="4">
    <name type="scientific">Caenorhabditis remanei</name>
    <name type="common">Caenorhabditis vulgaris</name>
    <dbReference type="NCBI Taxonomy" id="31234"/>
    <lineage>
        <taxon>Eukaryota</taxon>
        <taxon>Metazoa</taxon>
        <taxon>Ecdysozoa</taxon>
        <taxon>Nematoda</taxon>
        <taxon>Chromadorea</taxon>
        <taxon>Rhabditida</taxon>
        <taxon>Rhabditina</taxon>
        <taxon>Rhabditomorpha</taxon>
        <taxon>Rhabditoidea</taxon>
        <taxon>Rhabditidae</taxon>
        <taxon>Peloderinae</taxon>
        <taxon>Caenorhabditis</taxon>
    </lineage>
</organism>
<evidence type="ECO:0000313" key="4">
    <source>
        <dbReference type="Proteomes" id="UP000008281"/>
    </source>
</evidence>
<protein>
    <recommendedName>
        <fullName evidence="2">DUF38 domain-containing protein</fullName>
    </recommendedName>
</protein>
<dbReference type="HOGENOM" id="CLU_055341_0_0_1"/>
<dbReference type="Proteomes" id="UP000008281">
    <property type="component" value="Unassembled WGS sequence"/>
</dbReference>
<feature type="region of interest" description="Disordered" evidence="1">
    <location>
        <begin position="343"/>
        <end position="373"/>
    </location>
</feature>
<name>E3MW66_CAERE</name>
<keyword evidence="4" id="KW-1185">Reference proteome</keyword>
<dbReference type="EMBL" id="DS268485">
    <property type="protein sequence ID" value="EFP10480.1"/>
    <property type="molecule type" value="Genomic_DNA"/>
</dbReference>
<dbReference type="AlphaFoldDB" id="E3MW66"/>